<accession>A0AAP7DHN9</accession>
<dbReference type="GeneID" id="94487169"/>
<feature type="transmembrane region" description="Helical" evidence="1">
    <location>
        <begin position="12"/>
        <end position="30"/>
    </location>
</feature>
<dbReference type="Proteomes" id="UP000552038">
    <property type="component" value="Unassembled WGS sequence"/>
</dbReference>
<dbReference type="AlphaFoldDB" id="A0AAP7DHN9"/>
<evidence type="ECO:0008006" key="4">
    <source>
        <dbReference type="Google" id="ProtNLM"/>
    </source>
</evidence>
<evidence type="ECO:0000313" key="2">
    <source>
        <dbReference type="EMBL" id="NOJ70000.1"/>
    </source>
</evidence>
<gene>
    <name evidence="2" type="ORF">HMI46_05475</name>
</gene>
<keyword evidence="1" id="KW-0812">Transmembrane</keyword>
<dbReference type="EMBL" id="JABFOR010000004">
    <property type="protein sequence ID" value="NOJ70000.1"/>
    <property type="molecule type" value="Genomic_DNA"/>
</dbReference>
<name>A0AAP7DHN9_PAEAL</name>
<comment type="caution">
    <text evidence="2">The sequence shown here is derived from an EMBL/GenBank/DDBJ whole genome shotgun (WGS) entry which is preliminary data.</text>
</comment>
<dbReference type="RefSeq" id="WP_040734831.1">
    <property type="nucleotide sequence ID" value="NZ_JAKOBS010000005.1"/>
</dbReference>
<evidence type="ECO:0000313" key="3">
    <source>
        <dbReference type="Proteomes" id="UP000552038"/>
    </source>
</evidence>
<protein>
    <recommendedName>
        <fullName evidence="4">DUF2140 domain-containing protein</fullName>
    </recommendedName>
</protein>
<organism evidence="2 3">
    <name type="scientific">Paenibacillus alvei</name>
    <name type="common">Bacillus alvei</name>
    <dbReference type="NCBI Taxonomy" id="44250"/>
    <lineage>
        <taxon>Bacteria</taxon>
        <taxon>Bacillati</taxon>
        <taxon>Bacillota</taxon>
        <taxon>Bacilli</taxon>
        <taxon>Bacillales</taxon>
        <taxon>Paenibacillaceae</taxon>
        <taxon>Paenibacillus</taxon>
    </lineage>
</organism>
<keyword evidence="1" id="KW-1133">Transmembrane helix</keyword>
<sequence length="190" mass="22116">MKTLWKWLRRGLLTVIILFILLAGAAYFYIQPSTAIGWPPQVEVSLADRLEQMVHNRSLTIQISEEEINGWGSQHMQETEPYRSLKEKWNITGMKTRLANREMEATIQMEPISHVQAEVKIKYELEWSDSGQSIRAVPVDARVKNISLPLSWFSLKPMEFSLSSQLPEWVKVKEVKFLEDGWKLRFGLKL</sequence>
<keyword evidence="1" id="KW-0472">Membrane</keyword>
<reference evidence="2 3" key="1">
    <citation type="submission" date="2020-05" db="EMBL/GenBank/DDBJ databases">
        <title>Whole genome sequencing and identification of novel metabolites from Paenibacillus alvei strain JR949.</title>
        <authorList>
            <person name="Rajendhran J."/>
            <person name="Sree Pranav P."/>
            <person name="Mahalakshmi B."/>
            <person name="Karthikeyan R."/>
        </authorList>
    </citation>
    <scope>NUCLEOTIDE SEQUENCE [LARGE SCALE GENOMIC DNA]</scope>
    <source>
        <strain evidence="2 3">JR949</strain>
    </source>
</reference>
<evidence type="ECO:0000256" key="1">
    <source>
        <dbReference type="SAM" id="Phobius"/>
    </source>
</evidence>
<proteinExistence type="predicted"/>